<proteinExistence type="predicted"/>
<evidence type="ECO:0000256" key="1">
    <source>
        <dbReference type="SAM" id="Phobius"/>
    </source>
</evidence>
<keyword evidence="4" id="KW-1185">Reference proteome</keyword>
<name>A0ABX0SYF3_9PSEU</name>
<sequence>MIRAALAGLVAVVIATGGPVGAAAAGARPAGLSAGPGNGVTALRSGAAATHVGPDEDGPGVLRWLLAGSPAVAAAVAVVLWWLRRRDA</sequence>
<evidence type="ECO:0000256" key="2">
    <source>
        <dbReference type="SAM" id="SignalP"/>
    </source>
</evidence>
<organism evidence="3 4">
    <name type="scientific">Amycolatopsis viridis</name>
    <dbReference type="NCBI Taxonomy" id="185678"/>
    <lineage>
        <taxon>Bacteria</taxon>
        <taxon>Bacillati</taxon>
        <taxon>Actinomycetota</taxon>
        <taxon>Actinomycetes</taxon>
        <taxon>Pseudonocardiales</taxon>
        <taxon>Pseudonocardiaceae</taxon>
        <taxon>Amycolatopsis</taxon>
    </lineage>
</organism>
<accession>A0ABX0SYF3</accession>
<dbReference type="EMBL" id="JAANOU010000001">
    <property type="protein sequence ID" value="NIH80977.1"/>
    <property type="molecule type" value="Genomic_DNA"/>
</dbReference>
<gene>
    <name evidence="3" type="ORF">FHX46_003507</name>
</gene>
<keyword evidence="1" id="KW-1133">Transmembrane helix</keyword>
<feature type="chain" id="PRO_5045342404" evidence="2">
    <location>
        <begin position="23"/>
        <end position="88"/>
    </location>
</feature>
<keyword evidence="1" id="KW-0472">Membrane</keyword>
<protein>
    <submittedName>
        <fullName evidence="3">Uncharacterized protein</fullName>
    </submittedName>
</protein>
<dbReference type="RefSeq" id="WP_167116038.1">
    <property type="nucleotide sequence ID" value="NZ_JAANOU010000001.1"/>
</dbReference>
<keyword evidence="1" id="KW-0812">Transmembrane</keyword>
<reference evidence="3 4" key="1">
    <citation type="submission" date="2020-03" db="EMBL/GenBank/DDBJ databases">
        <title>Sequencing the genomes of 1000 actinobacteria strains.</title>
        <authorList>
            <person name="Klenk H.-P."/>
        </authorList>
    </citation>
    <scope>NUCLEOTIDE SEQUENCE [LARGE SCALE GENOMIC DNA]</scope>
    <source>
        <strain evidence="3 4">DSM 45668</strain>
    </source>
</reference>
<feature type="signal peptide" evidence="2">
    <location>
        <begin position="1"/>
        <end position="22"/>
    </location>
</feature>
<evidence type="ECO:0000313" key="3">
    <source>
        <dbReference type="EMBL" id="NIH80977.1"/>
    </source>
</evidence>
<evidence type="ECO:0000313" key="4">
    <source>
        <dbReference type="Proteomes" id="UP000754495"/>
    </source>
</evidence>
<comment type="caution">
    <text evidence="3">The sequence shown here is derived from an EMBL/GenBank/DDBJ whole genome shotgun (WGS) entry which is preliminary data.</text>
</comment>
<feature type="transmembrane region" description="Helical" evidence="1">
    <location>
        <begin position="61"/>
        <end position="83"/>
    </location>
</feature>
<dbReference type="Proteomes" id="UP000754495">
    <property type="component" value="Unassembled WGS sequence"/>
</dbReference>
<keyword evidence="2" id="KW-0732">Signal</keyword>